<gene>
    <name evidence="1" type="ORF">OB919_15725</name>
</gene>
<comment type="caution">
    <text evidence="1">The sequence shown here is derived from an EMBL/GenBank/DDBJ whole genome shotgun (WGS) entry which is preliminary data.</text>
</comment>
<sequence>MRQDTYPTSQDIGLKEMGLAKQAYHRLRYRSILTEELTETLVEKEFHLPIFGAEEMQMIRQRPDYEELLFDFYANPEPVDLNIDHENLSYRIEGITVKENSGILYRLNRLLGRTEYSGRLHIKITTGETALPTGLTKHPDYEHLDARIEYYHNSTDATLYHEFRGLEEASQMLFEFNRILATCWSLPETIPEHLEEIPKWKTFNQFKEQMR</sequence>
<accession>A0AAP2ZAM1</accession>
<dbReference type="AlphaFoldDB" id="A0AAP2ZAM1"/>
<evidence type="ECO:0000313" key="2">
    <source>
        <dbReference type="Proteomes" id="UP001321047"/>
    </source>
</evidence>
<organism evidence="1 2">
    <name type="scientific">Natronosalvus hydrolyticus</name>
    <dbReference type="NCBI Taxonomy" id="2979988"/>
    <lineage>
        <taxon>Archaea</taxon>
        <taxon>Methanobacteriati</taxon>
        <taxon>Methanobacteriota</taxon>
        <taxon>Stenosarchaea group</taxon>
        <taxon>Halobacteria</taxon>
        <taxon>Halobacteriales</taxon>
        <taxon>Natrialbaceae</taxon>
        <taxon>Natronosalvus</taxon>
    </lineage>
</organism>
<proteinExistence type="predicted"/>
<dbReference type="Proteomes" id="UP001321047">
    <property type="component" value="Unassembled WGS sequence"/>
</dbReference>
<reference evidence="1 2" key="1">
    <citation type="submission" date="2022-09" db="EMBL/GenBank/DDBJ databases">
        <title>Enrichment on poylsaccharides allowed isolation of novel metabolic and taxonomic groups of Haloarchaea.</title>
        <authorList>
            <person name="Sorokin D.Y."/>
            <person name="Elcheninov A.G."/>
            <person name="Khizhniak T.V."/>
            <person name="Kolganova T.V."/>
            <person name="Kublanov I.V."/>
        </authorList>
    </citation>
    <scope>NUCLEOTIDE SEQUENCE [LARGE SCALE GENOMIC DNA]</scope>
    <source>
        <strain evidence="1 2">AArc-curdl1</strain>
    </source>
</reference>
<name>A0AAP2ZAM1_9EURY</name>
<dbReference type="RefSeq" id="WP_342809730.1">
    <property type="nucleotide sequence ID" value="NZ_JAOPJZ010000017.1"/>
</dbReference>
<keyword evidence="2" id="KW-1185">Reference proteome</keyword>
<evidence type="ECO:0000313" key="1">
    <source>
        <dbReference type="EMBL" id="MCU4753413.1"/>
    </source>
</evidence>
<dbReference type="EMBL" id="JAOPJZ010000017">
    <property type="protein sequence ID" value="MCU4753413.1"/>
    <property type="molecule type" value="Genomic_DNA"/>
</dbReference>
<protein>
    <submittedName>
        <fullName evidence="1">Uncharacterized protein</fullName>
    </submittedName>
</protein>